<evidence type="ECO:0000256" key="3">
    <source>
        <dbReference type="ARBA" id="ARBA00014235"/>
    </source>
</evidence>
<evidence type="ECO:0000256" key="8">
    <source>
        <dbReference type="ARBA" id="ARBA00025655"/>
    </source>
</evidence>
<protein>
    <recommendedName>
        <fullName evidence="3">Ribosome biogenesis protein NSA2</fullName>
    </recommendedName>
    <alternativeName>
        <fullName evidence="4">Ribosome biogenesis protein nsa2</fullName>
    </alternativeName>
</protein>
<dbReference type="InterPro" id="IPR022309">
    <property type="entry name" value="Ribosomal_Se8/biogenesis_NSA2"/>
</dbReference>
<keyword evidence="11" id="KW-1185">Reference proteome</keyword>
<evidence type="ECO:0000256" key="9">
    <source>
        <dbReference type="SAM" id="MobiDB-lite"/>
    </source>
</evidence>
<dbReference type="AlphaFoldDB" id="A0A9W4WD33"/>
<evidence type="ECO:0000256" key="4">
    <source>
        <dbReference type="ARBA" id="ARBA00015437"/>
    </source>
</evidence>
<reference evidence="10" key="1">
    <citation type="submission" date="2022-08" db="EMBL/GenBank/DDBJ databases">
        <authorList>
            <person name="Giroux E."/>
            <person name="Giroux E."/>
        </authorList>
    </citation>
    <scope>NUCLEOTIDE SEQUENCE</scope>
    <source>
        <strain evidence="10">H1091258</strain>
    </source>
</reference>
<evidence type="ECO:0000256" key="5">
    <source>
        <dbReference type="ARBA" id="ARBA00022517"/>
    </source>
</evidence>
<dbReference type="Gene3D" id="2.40.10.310">
    <property type="match status" value="1"/>
</dbReference>
<accession>A0A9W4WD33</accession>
<evidence type="ECO:0000256" key="1">
    <source>
        <dbReference type="ARBA" id="ARBA00004604"/>
    </source>
</evidence>
<name>A0A9W4WD33_9PEZI</name>
<dbReference type="EMBL" id="CAMGZC010000190">
    <property type="protein sequence ID" value="CAI0644790.1"/>
    <property type="molecule type" value="Genomic_DNA"/>
</dbReference>
<evidence type="ECO:0000256" key="7">
    <source>
        <dbReference type="ARBA" id="ARBA00023242"/>
    </source>
</evidence>
<dbReference type="Pfam" id="PF01201">
    <property type="entry name" value="Ribosomal_S8e"/>
    <property type="match status" value="1"/>
</dbReference>
<evidence type="ECO:0000256" key="2">
    <source>
        <dbReference type="ARBA" id="ARBA00005424"/>
    </source>
</evidence>
<evidence type="ECO:0000313" key="11">
    <source>
        <dbReference type="Proteomes" id="UP001152533"/>
    </source>
</evidence>
<proteinExistence type="inferred from homology"/>
<dbReference type="PANTHER" id="PTHR12642">
    <property type="entry name" value="RIBOSOME BIOGENESIS PROTEIN NSA2 HOMOLOG"/>
    <property type="match status" value="1"/>
</dbReference>
<dbReference type="GO" id="GO:0005730">
    <property type="term" value="C:nucleolus"/>
    <property type="evidence" value="ECO:0007669"/>
    <property type="project" value="UniProtKB-SubCell"/>
</dbReference>
<keyword evidence="5" id="KW-0690">Ribosome biogenesis</keyword>
<evidence type="ECO:0000256" key="6">
    <source>
        <dbReference type="ARBA" id="ARBA00022552"/>
    </source>
</evidence>
<comment type="caution">
    <text evidence="10">The sequence shown here is derived from an EMBL/GenBank/DDBJ whole genome shotgun (WGS) entry which is preliminary data.</text>
</comment>
<comment type="similarity">
    <text evidence="2">Belongs to the eukaryotic ribosomal protein eS8 family. Ribosome biogenesis protein NSA2 subfamily.</text>
</comment>
<sequence length="262" mass="28690">MSTWNGGGSGMESVMFISLPSFTQADAECSPPSQTRYRGPSKKAPGPGWPQVIPQRPEPARHPRKDDAGEAPPLDEQNVKTADDSLPSDPVPHYLLDRNEPSATKALASSIKQRRNEKAALFNITLPKVRGIFEDEMFKVVTTGKKTHQKSWKRIVTKPIFVGEGFTRQNPKAERFIRPMGLRHKFAHVSHPTLGVTLKAPTLSVKKNPQNPMCTHLGVLTRGAVVEVNVSELGLTTTSGKAVWGRYAHTTNNPEGEGTVNA</sequence>
<dbReference type="Proteomes" id="UP001152533">
    <property type="component" value="Unassembled WGS sequence"/>
</dbReference>
<evidence type="ECO:0000313" key="10">
    <source>
        <dbReference type="EMBL" id="CAI0644790.1"/>
    </source>
</evidence>
<feature type="region of interest" description="Disordered" evidence="9">
    <location>
        <begin position="25"/>
        <end position="100"/>
    </location>
</feature>
<feature type="compositionally biased region" description="Basic and acidic residues" evidence="9">
    <location>
        <begin position="58"/>
        <end position="68"/>
    </location>
</feature>
<comment type="subcellular location">
    <subcellularLocation>
        <location evidence="1">Nucleus</location>
        <location evidence="1">Nucleolus</location>
    </subcellularLocation>
</comment>
<comment type="function">
    <text evidence="8">Involved in the biogenesis of the 60S ribosomal subunit. May play a part in the quality control of pre-60S particles.</text>
</comment>
<keyword evidence="7" id="KW-0539">Nucleus</keyword>
<keyword evidence="6" id="KW-0698">rRNA processing</keyword>
<organism evidence="10 11">
    <name type="scientific">Colletotrichum noveboracense</name>
    <dbReference type="NCBI Taxonomy" id="2664923"/>
    <lineage>
        <taxon>Eukaryota</taxon>
        <taxon>Fungi</taxon>
        <taxon>Dikarya</taxon>
        <taxon>Ascomycota</taxon>
        <taxon>Pezizomycotina</taxon>
        <taxon>Sordariomycetes</taxon>
        <taxon>Hypocreomycetidae</taxon>
        <taxon>Glomerellales</taxon>
        <taxon>Glomerellaceae</taxon>
        <taxon>Colletotrichum</taxon>
        <taxon>Colletotrichum gloeosporioides species complex</taxon>
    </lineage>
</organism>
<dbReference type="InterPro" id="IPR039411">
    <property type="entry name" value="NSA2_fam"/>
</dbReference>
<dbReference type="GO" id="GO:0006364">
    <property type="term" value="P:rRNA processing"/>
    <property type="evidence" value="ECO:0007669"/>
    <property type="project" value="UniProtKB-KW"/>
</dbReference>
<gene>
    <name evidence="10" type="ORF">CGXH109_LOCUS38990</name>
</gene>